<sequence length="64" mass="7424">MADTKLRIRRKTRKANNFHGNVTQHAQCAYQTLLICVYRYGSIYKQQCMSFALFTNAGVLYGCR</sequence>
<keyword evidence="2" id="KW-1185">Reference proteome</keyword>
<comment type="caution">
    <text evidence="1">The sequence shown here is derived from an EMBL/GenBank/DDBJ whole genome shotgun (WGS) entry which is preliminary data.</text>
</comment>
<evidence type="ECO:0000313" key="2">
    <source>
        <dbReference type="Proteomes" id="UP001196413"/>
    </source>
</evidence>
<dbReference type="Proteomes" id="UP001196413">
    <property type="component" value="Unassembled WGS sequence"/>
</dbReference>
<protein>
    <submittedName>
        <fullName evidence="1">Uncharacterized protein</fullName>
    </submittedName>
</protein>
<proteinExistence type="predicted"/>
<gene>
    <name evidence="1" type="ORF">KIN20_020781</name>
</gene>
<evidence type="ECO:0000313" key="1">
    <source>
        <dbReference type="EMBL" id="KAJ1361508.1"/>
    </source>
</evidence>
<accession>A0AAD5MRR7</accession>
<organism evidence="1 2">
    <name type="scientific">Parelaphostrongylus tenuis</name>
    <name type="common">Meningeal worm</name>
    <dbReference type="NCBI Taxonomy" id="148309"/>
    <lineage>
        <taxon>Eukaryota</taxon>
        <taxon>Metazoa</taxon>
        <taxon>Ecdysozoa</taxon>
        <taxon>Nematoda</taxon>
        <taxon>Chromadorea</taxon>
        <taxon>Rhabditida</taxon>
        <taxon>Rhabditina</taxon>
        <taxon>Rhabditomorpha</taxon>
        <taxon>Strongyloidea</taxon>
        <taxon>Metastrongylidae</taxon>
        <taxon>Parelaphostrongylus</taxon>
    </lineage>
</organism>
<dbReference type="EMBL" id="JAHQIW010004217">
    <property type="protein sequence ID" value="KAJ1361508.1"/>
    <property type="molecule type" value="Genomic_DNA"/>
</dbReference>
<dbReference type="AlphaFoldDB" id="A0AAD5MRR7"/>
<reference evidence="1" key="1">
    <citation type="submission" date="2021-06" db="EMBL/GenBank/DDBJ databases">
        <title>Parelaphostrongylus tenuis whole genome reference sequence.</title>
        <authorList>
            <person name="Garwood T.J."/>
            <person name="Larsen P.A."/>
            <person name="Fountain-Jones N.M."/>
            <person name="Garbe J.R."/>
            <person name="Macchietto M.G."/>
            <person name="Kania S.A."/>
            <person name="Gerhold R.W."/>
            <person name="Richards J.E."/>
            <person name="Wolf T.M."/>
        </authorList>
    </citation>
    <scope>NUCLEOTIDE SEQUENCE</scope>
    <source>
        <strain evidence="1">MNPRO001-30</strain>
        <tissue evidence="1">Meninges</tissue>
    </source>
</reference>
<name>A0AAD5MRR7_PARTN</name>